<dbReference type="GO" id="GO:0005886">
    <property type="term" value="C:plasma membrane"/>
    <property type="evidence" value="ECO:0007669"/>
    <property type="project" value="UniProtKB-SubCell"/>
</dbReference>
<gene>
    <name evidence="2" type="ORF">GXP69_16180</name>
</gene>
<evidence type="ECO:0000256" key="1">
    <source>
        <dbReference type="SAM" id="Phobius"/>
    </source>
</evidence>
<evidence type="ECO:0000313" key="2">
    <source>
        <dbReference type="EMBL" id="NEM99239.1"/>
    </source>
</evidence>
<protein>
    <submittedName>
        <fullName evidence="2">DUF2029 domain-containing protein</fullName>
    </submittedName>
</protein>
<feature type="transmembrane region" description="Helical" evidence="1">
    <location>
        <begin position="416"/>
        <end position="434"/>
    </location>
</feature>
<comment type="caution">
    <text evidence="2">The sequence shown here is derived from an EMBL/GenBank/DDBJ whole genome shotgun (WGS) entry which is preliminary data.</text>
</comment>
<evidence type="ECO:0000313" key="3">
    <source>
        <dbReference type="Proteomes" id="UP000474777"/>
    </source>
</evidence>
<feature type="transmembrane region" description="Helical" evidence="1">
    <location>
        <begin position="228"/>
        <end position="249"/>
    </location>
</feature>
<dbReference type="RefSeq" id="WP_163916239.1">
    <property type="nucleotide sequence ID" value="NZ_JAAGWD010000008.1"/>
</dbReference>
<reference evidence="2 3" key="1">
    <citation type="submission" date="2020-02" db="EMBL/GenBank/DDBJ databases">
        <authorList>
            <person name="Kim M.K."/>
        </authorList>
    </citation>
    <scope>NUCLEOTIDE SEQUENCE [LARGE SCALE GENOMIC DNA]</scope>
    <source>
        <strain evidence="2 3">BT327</strain>
    </source>
</reference>
<feature type="transmembrane region" description="Helical" evidence="1">
    <location>
        <begin position="261"/>
        <end position="280"/>
    </location>
</feature>
<sequence>MSGNRKTSAGYAVLAVSGLLYAALAYATPRENFTQLLLLFTSCFAGYVYVVNVRFNVWHGIAAAIVFRLLLLVSIPKLSDDYFRFIWDGRLLAAGINPYLHLPGYFVQQGATIVTGITESLYLQLNSPNYYSVYPPVSQAVYWLAAIVASDSMLGSVVVMRVVLLLAEIVNILLLLRMLRKMGLPDNHVLLYALNPLVILELTGNLHFEALMLTFILLGLYQLFYHRWFWAGGAFGMAIGVKLLPLLFLPLVWRKLGHMRFFYFVAALGLTLLICALPLINSEVISHFWSSLDLYFRKFEFNASIYYLLRWLGIELTGYNQIAVIGPMLSAVTFVAVCWLALVKSLGSVKRLIGYMAVCLSIYLLLATTVHPWYITTLVALTAMSHARFAMLWSGMAILSYAAYRTATYSEDTALLILEYTLVLLWLLVELYLYRRRRQHANLK</sequence>
<organism evidence="2 3">
    <name type="scientific">Pontibacter burrus</name>
    <dbReference type="NCBI Taxonomy" id="2704466"/>
    <lineage>
        <taxon>Bacteria</taxon>
        <taxon>Pseudomonadati</taxon>
        <taxon>Bacteroidota</taxon>
        <taxon>Cytophagia</taxon>
        <taxon>Cytophagales</taxon>
        <taxon>Hymenobacteraceae</taxon>
        <taxon>Pontibacter</taxon>
    </lineage>
</organism>
<keyword evidence="1" id="KW-0812">Transmembrane</keyword>
<feature type="transmembrane region" description="Helical" evidence="1">
    <location>
        <begin position="387"/>
        <end position="404"/>
    </location>
</feature>
<dbReference type="Pfam" id="PF26314">
    <property type="entry name" value="MptA_B_family"/>
    <property type="match status" value="1"/>
</dbReference>
<dbReference type="GO" id="GO:0016758">
    <property type="term" value="F:hexosyltransferase activity"/>
    <property type="evidence" value="ECO:0007669"/>
    <property type="project" value="InterPro"/>
</dbReference>
<name>A0A6B3LQZ6_9BACT</name>
<feature type="transmembrane region" description="Helical" evidence="1">
    <location>
        <begin position="189"/>
        <end position="208"/>
    </location>
</feature>
<keyword evidence="1" id="KW-0472">Membrane</keyword>
<accession>A0A6B3LQZ6</accession>
<feature type="transmembrane region" description="Helical" evidence="1">
    <location>
        <begin position="57"/>
        <end position="75"/>
    </location>
</feature>
<dbReference type="EMBL" id="JAAGWD010000008">
    <property type="protein sequence ID" value="NEM99239.1"/>
    <property type="molecule type" value="Genomic_DNA"/>
</dbReference>
<keyword evidence="1" id="KW-1133">Transmembrane helix</keyword>
<feature type="transmembrane region" description="Helical" evidence="1">
    <location>
        <begin position="9"/>
        <end position="27"/>
    </location>
</feature>
<proteinExistence type="predicted"/>
<feature type="transmembrane region" description="Helical" evidence="1">
    <location>
        <begin position="158"/>
        <end position="177"/>
    </location>
</feature>
<feature type="transmembrane region" description="Helical" evidence="1">
    <location>
        <begin position="33"/>
        <end position="50"/>
    </location>
</feature>
<feature type="transmembrane region" description="Helical" evidence="1">
    <location>
        <begin position="322"/>
        <end position="343"/>
    </location>
</feature>
<keyword evidence="3" id="KW-1185">Reference proteome</keyword>
<feature type="transmembrane region" description="Helical" evidence="1">
    <location>
        <begin position="355"/>
        <end position="375"/>
    </location>
</feature>
<dbReference type="AlphaFoldDB" id="A0A6B3LQZ6"/>
<dbReference type="Proteomes" id="UP000474777">
    <property type="component" value="Unassembled WGS sequence"/>
</dbReference>